<proteinExistence type="inferred from homology"/>
<evidence type="ECO:0000256" key="11">
    <source>
        <dbReference type="ARBA" id="ARBA00023180"/>
    </source>
</evidence>
<feature type="domain" description="Fucosyltransferase C-terminal" evidence="16">
    <location>
        <begin position="200"/>
        <end position="373"/>
    </location>
</feature>
<evidence type="ECO:0000256" key="1">
    <source>
        <dbReference type="ARBA" id="ARBA00004648"/>
    </source>
</evidence>
<evidence type="ECO:0000256" key="3">
    <source>
        <dbReference type="ARBA" id="ARBA00008919"/>
    </source>
</evidence>
<dbReference type="OMA" id="CWVVSHY"/>
<comment type="catalytic activity">
    <reaction evidence="12">
        <text>L-threonyl-[protein] + GDP-beta-L-fucose = 3-O-(alpha-L-fucosyl)-L-threonyl-[protein] + GDP + H(+)</text>
        <dbReference type="Rhea" id="RHEA:70491"/>
        <dbReference type="Rhea" id="RHEA-COMP:11060"/>
        <dbReference type="Rhea" id="RHEA-COMP:17915"/>
        <dbReference type="ChEBI" id="CHEBI:15378"/>
        <dbReference type="ChEBI" id="CHEBI:30013"/>
        <dbReference type="ChEBI" id="CHEBI:57273"/>
        <dbReference type="ChEBI" id="CHEBI:58189"/>
        <dbReference type="ChEBI" id="CHEBI:189631"/>
        <dbReference type="EC" id="2.4.1.221"/>
    </reaction>
    <physiologicalReaction direction="left-to-right" evidence="12">
        <dbReference type="Rhea" id="RHEA:70492"/>
    </physiologicalReaction>
</comment>
<comment type="pathway">
    <text evidence="2">Protein modification; protein glycosylation.</text>
</comment>
<dbReference type="PANTHER" id="PTHR11929">
    <property type="entry name" value="ALPHA- 1,3 -FUCOSYLTRANSFERASE"/>
    <property type="match status" value="1"/>
</dbReference>
<dbReference type="Pfam" id="PF17039">
    <property type="entry name" value="Glyco_tran_10_N"/>
    <property type="match status" value="1"/>
</dbReference>
<dbReference type="Ensembl" id="ENSCVAT00000013313.1">
    <property type="protein sequence ID" value="ENSCVAP00000001499.1"/>
    <property type="gene ID" value="ENSCVAG00000002494.1"/>
</dbReference>
<dbReference type="STRING" id="28743.ENSCVAP00000001499"/>
<dbReference type="AlphaFoldDB" id="A0A3Q2C9R9"/>
<dbReference type="GeneTree" id="ENSGT00940000167205"/>
<evidence type="ECO:0000256" key="10">
    <source>
        <dbReference type="ARBA" id="ARBA00023136"/>
    </source>
</evidence>
<protein>
    <recommendedName>
        <fullName evidence="15">Fucosyltransferase</fullName>
        <ecNumber evidence="15">2.4.1.-</ecNumber>
    </recommendedName>
</protein>
<evidence type="ECO:0000256" key="5">
    <source>
        <dbReference type="ARBA" id="ARBA00022679"/>
    </source>
</evidence>
<keyword evidence="7" id="KW-0256">Endoplasmic reticulum</keyword>
<evidence type="ECO:0000256" key="14">
    <source>
        <dbReference type="ARBA" id="ARBA00058658"/>
    </source>
</evidence>
<evidence type="ECO:0000313" key="19">
    <source>
        <dbReference type="Proteomes" id="UP000265020"/>
    </source>
</evidence>
<keyword evidence="9" id="KW-1133">Transmembrane helix</keyword>
<keyword evidence="8" id="KW-0735">Signal-anchor</keyword>
<evidence type="ECO:0000256" key="6">
    <source>
        <dbReference type="ARBA" id="ARBA00022692"/>
    </source>
</evidence>
<evidence type="ECO:0000256" key="8">
    <source>
        <dbReference type="ARBA" id="ARBA00022968"/>
    </source>
</evidence>
<dbReference type="GO" id="GO:0046920">
    <property type="term" value="F:alpha-(1-&gt;3)-fucosyltransferase activity"/>
    <property type="evidence" value="ECO:0007669"/>
    <property type="project" value="TreeGrafter"/>
</dbReference>
<keyword evidence="19" id="KW-1185">Reference proteome</keyword>
<comment type="catalytic activity">
    <reaction evidence="13">
        <text>L-seryl-[protein] + GDP-beta-L-fucose = 3-O-(alpha-L-fucosyl)-L-seryl-[protein] + GDP + H(+)</text>
        <dbReference type="Rhea" id="RHEA:63644"/>
        <dbReference type="Rhea" id="RHEA-COMP:9863"/>
        <dbReference type="Rhea" id="RHEA-COMP:17914"/>
        <dbReference type="ChEBI" id="CHEBI:15378"/>
        <dbReference type="ChEBI" id="CHEBI:29999"/>
        <dbReference type="ChEBI" id="CHEBI:57273"/>
        <dbReference type="ChEBI" id="CHEBI:58189"/>
        <dbReference type="ChEBI" id="CHEBI:189632"/>
        <dbReference type="EC" id="2.4.1.221"/>
    </reaction>
    <physiologicalReaction direction="left-to-right" evidence="13">
        <dbReference type="Rhea" id="RHEA:63645"/>
    </physiologicalReaction>
</comment>
<evidence type="ECO:0000256" key="13">
    <source>
        <dbReference type="ARBA" id="ARBA00048647"/>
    </source>
</evidence>
<dbReference type="InterPro" id="IPR031481">
    <property type="entry name" value="Glyco_tran_10_N"/>
</dbReference>
<dbReference type="PANTHER" id="PTHR11929:SF245">
    <property type="entry name" value="FUCOSYLTRANSFERASE"/>
    <property type="match status" value="1"/>
</dbReference>
<dbReference type="Pfam" id="PF00852">
    <property type="entry name" value="Glyco_transf_10"/>
    <property type="match status" value="1"/>
</dbReference>
<dbReference type="GO" id="GO:0005789">
    <property type="term" value="C:endoplasmic reticulum membrane"/>
    <property type="evidence" value="ECO:0007669"/>
    <property type="project" value="UniProtKB-SubCell"/>
</dbReference>
<keyword evidence="4 15" id="KW-0328">Glycosyltransferase</keyword>
<dbReference type="GO" id="GO:0032580">
    <property type="term" value="C:Golgi cisterna membrane"/>
    <property type="evidence" value="ECO:0007669"/>
    <property type="project" value="UniProtKB-SubCell"/>
</dbReference>
<dbReference type="FunFam" id="3.40.50.11660:FF:000002">
    <property type="entry name" value="Alpha-(1,3)-fucosyltransferase"/>
    <property type="match status" value="1"/>
</dbReference>
<dbReference type="UniPathway" id="UPA00378"/>
<keyword evidence="11" id="KW-0325">Glycoprotein</keyword>
<dbReference type="InterPro" id="IPR001503">
    <property type="entry name" value="Glyco_trans_10"/>
</dbReference>
<keyword evidence="6 15" id="KW-0812">Transmembrane</keyword>
<keyword evidence="10" id="KW-0472">Membrane</keyword>
<organism evidence="18 19">
    <name type="scientific">Cyprinodon variegatus</name>
    <name type="common">Sheepshead minnow</name>
    <dbReference type="NCBI Taxonomy" id="28743"/>
    <lineage>
        <taxon>Eukaryota</taxon>
        <taxon>Metazoa</taxon>
        <taxon>Chordata</taxon>
        <taxon>Craniata</taxon>
        <taxon>Vertebrata</taxon>
        <taxon>Euteleostomi</taxon>
        <taxon>Actinopterygii</taxon>
        <taxon>Neopterygii</taxon>
        <taxon>Teleostei</taxon>
        <taxon>Neoteleostei</taxon>
        <taxon>Acanthomorphata</taxon>
        <taxon>Ovalentaria</taxon>
        <taxon>Atherinomorphae</taxon>
        <taxon>Cyprinodontiformes</taxon>
        <taxon>Cyprinodontidae</taxon>
        <taxon>Cyprinodon</taxon>
    </lineage>
</organism>
<sequence>EDVFLLLKQCLNNEQLIICFVSFYQQGYFDIKRMKHCPWKPGLLFCIICLFSLCLQNGWPEASNRNYWRSKGNVTVLLWHWPYGHPYSLEGDVCWDFYKIADCKLVDKRSFFPSANVVVFHNRELKDGTQKLPTELQRPQGQRWAWMSLESPAHNGNLQKFANIFNLTISYRRDADVSIPYGELLPSELGGNLVNDSHINKTSLVCWVVSNYMNHYKRTQVYRELRATVPINVYGRWNKKLLSSADLLPTISRCYFYLAFENSQAKDYITEKLWYNAYKGGAVPVVLGPPISDYKAVAPDHSFIHVDDFASVQELGKHLQRLAKDRKRYEEYFKWKQNQRVKVYRDWRERLCKICLQYNYLPQHKIYSDLEAWDKAYS</sequence>
<dbReference type="InterPro" id="IPR038577">
    <property type="entry name" value="GT10-like_C_sf"/>
</dbReference>
<feature type="domain" description="Fucosyltransferase N-terminal" evidence="17">
    <location>
        <begin position="73"/>
        <end position="182"/>
    </location>
</feature>
<evidence type="ECO:0000256" key="2">
    <source>
        <dbReference type="ARBA" id="ARBA00004922"/>
    </source>
</evidence>
<evidence type="ECO:0000259" key="16">
    <source>
        <dbReference type="Pfam" id="PF00852"/>
    </source>
</evidence>
<dbReference type="SUPFAM" id="SSF53756">
    <property type="entry name" value="UDP-Glycosyltransferase/glycogen phosphorylase"/>
    <property type="match status" value="1"/>
</dbReference>
<reference evidence="18" key="2">
    <citation type="submission" date="2025-09" db="UniProtKB">
        <authorList>
            <consortium name="Ensembl"/>
        </authorList>
    </citation>
    <scope>IDENTIFICATION</scope>
</reference>
<accession>A0A3Q2C9R9</accession>
<dbReference type="Proteomes" id="UP000265020">
    <property type="component" value="Unassembled WGS sequence"/>
</dbReference>
<keyword evidence="5 15" id="KW-0808">Transferase</keyword>
<evidence type="ECO:0000256" key="9">
    <source>
        <dbReference type="ARBA" id="ARBA00022989"/>
    </source>
</evidence>
<evidence type="ECO:0000256" key="4">
    <source>
        <dbReference type="ARBA" id="ARBA00022676"/>
    </source>
</evidence>
<dbReference type="InterPro" id="IPR055270">
    <property type="entry name" value="Glyco_tran_10_C"/>
</dbReference>
<comment type="function">
    <text evidence="14">Protein O-fucosyltransferase that specifically catalyzes O-fucosylation of serine or threonine residues in EMI domains of target proteins. Attaches fucose through an O-glycosidic linkage. O-fucosylation of EMI domain-containing proteins may be required for facilitating protein folding and secretion.</text>
</comment>
<dbReference type="EC" id="2.4.1.-" evidence="15"/>
<evidence type="ECO:0000313" key="18">
    <source>
        <dbReference type="Ensembl" id="ENSCVAP00000001499.1"/>
    </source>
</evidence>
<keyword evidence="15" id="KW-0333">Golgi apparatus</keyword>
<evidence type="ECO:0000256" key="12">
    <source>
        <dbReference type="ARBA" id="ARBA00047273"/>
    </source>
</evidence>
<evidence type="ECO:0000256" key="15">
    <source>
        <dbReference type="RuleBase" id="RU003832"/>
    </source>
</evidence>
<evidence type="ECO:0000256" key="7">
    <source>
        <dbReference type="ARBA" id="ARBA00022824"/>
    </source>
</evidence>
<reference evidence="18" key="1">
    <citation type="submission" date="2025-08" db="UniProtKB">
        <authorList>
            <consortium name="Ensembl"/>
        </authorList>
    </citation>
    <scope>IDENTIFICATION</scope>
</reference>
<dbReference type="Gene3D" id="3.40.50.11660">
    <property type="entry name" value="Glycosyl transferase family 10, C-terminal domain"/>
    <property type="match status" value="1"/>
</dbReference>
<name>A0A3Q2C9R9_CYPVA</name>
<comment type="similarity">
    <text evidence="3 15">Belongs to the glycosyltransferase 10 family.</text>
</comment>
<comment type="subcellular location">
    <subcellularLocation>
        <location evidence="1">Endoplasmic reticulum membrane</location>
        <topology evidence="1">Single-pass type II membrane protein</topology>
    </subcellularLocation>
    <subcellularLocation>
        <location evidence="15">Golgi apparatus</location>
        <location evidence="15">Golgi stack membrane</location>
        <topology evidence="15">Single-pass type II membrane protein</topology>
    </subcellularLocation>
</comment>
<evidence type="ECO:0000259" key="17">
    <source>
        <dbReference type="Pfam" id="PF17039"/>
    </source>
</evidence>
<dbReference type="GO" id="GO:0046922">
    <property type="term" value="F:peptide-O-fucosyltransferase activity"/>
    <property type="evidence" value="ECO:0007669"/>
    <property type="project" value="UniProtKB-EC"/>
</dbReference>